<evidence type="ECO:0000313" key="3">
    <source>
        <dbReference type="Proteomes" id="UP001266305"/>
    </source>
</evidence>
<organism evidence="2 3">
    <name type="scientific">Saguinus oedipus</name>
    <name type="common">Cotton-top tamarin</name>
    <name type="synonym">Oedipomidas oedipus</name>
    <dbReference type="NCBI Taxonomy" id="9490"/>
    <lineage>
        <taxon>Eukaryota</taxon>
        <taxon>Metazoa</taxon>
        <taxon>Chordata</taxon>
        <taxon>Craniata</taxon>
        <taxon>Vertebrata</taxon>
        <taxon>Euteleostomi</taxon>
        <taxon>Mammalia</taxon>
        <taxon>Eutheria</taxon>
        <taxon>Euarchontoglires</taxon>
        <taxon>Primates</taxon>
        <taxon>Haplorrhini</taxon>
        <taxon>Platyrrhini</taxon>
        <taxon>Cebidae</taxon>
        <taxon>Callitrichinae</taxon>
        <taxon>Saguinus</taxon>
    </lineage>
</organism>
<feature type="compositionally biased region" description="Low complexity" evidence="1">
    <location>
        <begin position="50"/>
        <end position="59"/>
    </location>
</feature>
<feature type="compositionally biased region" description="Pro residues" evidence="1">
    <location>
        <begin position="1"/>
        <end position="14"/>
    </location>
</feature>
<evidence type="ECO:0000313" key="2">
    <source>
        <dbReference type="EMBL" id="KAK2088535.1"/>
    </source>
</evidence>
<keyword evidence="3" id="KW-1185">Reference proteome</keyword>
<dbReference type="EMBL" id="JASSZA010000019">
    <property type="protein sequence ID" value="KAK2088535.1"/>
    <property type="molecule type" value="Genomic_DNA"/>
</dbReference>
<protein>
    <submittedName>
        <fullName evidence="2">Uncharacterized protein</fullName>
    </submittedName>
</protein>
<dbReference type="Proteomes" id="UP001266305">
    <property type="component" value="Unassembled WGS sequence"/>
</dbReference>
<sequence>MPSPWEPPPLPPRELPGWGRAASKPPADPAGPRAATALRALGHLPPTSLRGSARQRGPRPGAGGTPRPGHPPALSRPWGRPRPGAEERIAEEQPEAPESETSRRRSRPRHCGEEGEEEREEGRADFSVAAGSQRHGDLLVRRYPVRRQDLGTLDRLPSPPGTLAPSLPPTRRPSGAPIPDQPSGAADRASSKDFSPDLGRTPLHAAFISGLSPESPRILHPFSSRRRISLRPATDPLFKTTHLLVPDLAHLGYLHSIHPGQSLPSTTAL</sequence>
<feature type="compositionally biased region" description="Pro residues" evidence="1">
    <location>
        <begin position="157"/>
        <end position="171"/>
    </location>
</feature>
<evidence type="ECO:0000256" key="1">
    <source>
        <dbReference type="SAM" id="MobiDB-lite"/>
    </source>
</evidence>
<name>A0ABQ9TUS0_SAGOE</name>
<accession>A0ABQ9TUS0</accession>
<comment type="caution">
    <text evidence="2">The sequence shown here is derived from an EMBL/GenBank/DDBJ whole genome shotgun (WGS) entry which is preliminary data.</text>
</comment>
<feature type="region of interest" description="Disordered" evidence="1">
    <location>
        <begin position="1"/>
        <end position="198"/>
    </location>
</feature>
<gene>
    <name evidence="2" type="ORF">P7K49_034442</name>
</gene>
<proteinExistence type="predicted"/>
<reference evidence="2 3" key="1">
    <citation type="submission" date="2023-05" db="EMBL/GenBank/DDBJ databases">
        <title>B98-5 Cell Line De Novo Hybrid Assembly: An Optical Mapping Approach.</title>
        <authorList>
            <person name="Kananen K."/>
            <person name="Auerbach J.A."/>
            <person name="Kautto E."/>
            <person name="Blachly J.S."/>
        </authorList>
    </citation>
    <scope>NUCLEOTIDE SEQUENCE [LARGE SCALE GENOMIC DNA]</scope>
    <source>
        <strain evidence="2">B95-8</strain>
        <tissue evidence="2">Cell line</tissue>
    </source>
</reference>